<dbReference type="AlphaFoldDB" id="A0A1X0QDV9"/>
<proteinExistence type="predicted"/>
<accession>A0A1X0QDV9</accession>
<evidence type="ECO:0000313" key="3">
    <source>
        <dbReference type="Proteomes" id="UP000192356"/>
    </source>
</evidence>
<dbReference type="EMBL" id="LVKB01000008">
    <property type="protein sequence ID" value="ORD97844.1"/>
    <property type="molecule type" value="Genomic_DNA"/>
</dbReference>
<sequence length="127" mass="14011">MSSPVKYKPLSDDICEPKATSRGTEIYAPEDVYLKANIPVIIKSKISMSFDNCYCAIITHPEYRTLGGLIDSDYRGDVGVIFCTAKDIFIKKGELLGLVTVLKIEHPIFTENSDSFGIKTSEVSIGK</sequence>
<dbReference type="InterPro" id="IPR029054">
    <property type="entry name" value="dUTPase-like"/>
</dbReference>
<dbReference type="VEuPathDB" id="MicrosporidiaDB:A0H76_504"/>
<dbReference type="Proteomes" id="UP000192356">
    <property type="component" value="Unassembled WGS sequence"/>
</dbReference>
<dbReference type="OrthoDB" id="10261072at2759"/>
<protein>
    <recommendedName>
        <fullName evidence="1">dUTPase-like domain-containing protein</fullName>
    </recommendedName>
</protein>
<dbReference type="InterPro" id="IPR036157">
    <property type="entry name" value="dUTPase-like_sf"/>
</dbReference>
<dbReference type="SUPFAM" id="SSF51283">
    <property type="entry name" value="dUTPase-like"/>
    <property type="match status" value="1"/>
</dbReference>
<reference evidence="2 3" key="1">
    <citation type="journal article" date="2017" name="Environ. Microbiol.">
        <title>Decay of the glycolytic pathway and adaptation to intranuclear parasitism within Enterocytozoonidae microsporidia.</title>
        <authorList>
            <person name="Wiredu Boakye D."/>
            <person name="Jaroenlak P."/>
            <person name="Prachumwat A."/>
            <person name="Williams T.A."/>
            <person name="Bateman K.S."/>
            <person name="Itsathitphaisarn O."/>
            <person name="Sritunyalucksana K."/>
            <person name="Paszkiewicz K.H."/>
            <person name="Moore K.A."/>
            <person name="Stentiford G.D."/>
            <person name="Williams B.A."/>
        </authorList>
    </citation>
    <scope>NUCLEOTIDE SEQUENCE [LARGE SCALE GENOMIC DNA]</scope>
    <source>
        <strain evidence="2 3">GB1</strain>
    </source>
</reference>
<dbReference type="Pfam" id="PF00692">
    <property type="entry name" value="dUTPase"/>
    <property type="match status" value="1"/>
</dbReference>
<evidence type="ECO:0000313" key="2">
    <source>
        <dbReference type="EMBL" id="ORD97844.1"/>
    </source>
</evidence>
<name>A0A1X0QDV9_9MICR</name>
<evidence type="ECO:0000259" key="1">
    <source>
        <dbReference type="Pfam" id="PF00692"/>
    </source>
</evidence>
<organism evidence="2 3">
    <name type="scientific">Hepatospora eriocheir</name>
    <dbReference type="NCBI Taxonomy" id="1081669"/>
    <lineage>
        <taxon>Eukaryota</taxon>
        <taxon>Fungi</taxon>
        <taxon>Fungi incertae sedis</taxon>
        <taxon>Microsporidia</taxon>
        <taxon>Hepatosporidae</taxon>
        <taxon>Hepatospora</taxon>
    </lineage>
</organism>
<gene>
    <name evidence="2" type="ORF">HERIO_308</name>
</gene>
<dbReference type="VEuPathDB" id="MicrosporidiaDB:HERIO_308"/>
<dbReference type="Gene3D" id="2.70.40.10">
    <property type="match status" value="1"/>
</dbReference>
<keyword evidence="3" id="KW-1185">Reference proteome</keyword>
<comment type="caution">
    <text evidence="2">The sequence shown here is derived from an EMBL/GenBank/DDBJ whole genome shotgun (WGS) entry which is preliminary data.</text>
</comment>
<feature type="domain" description="dUTPase-like" evidence="1">
    <location>
        <begin position="18"/>
        <end position="111"/>
    </location>
</feature>